<keyword evidence="2" id="KW-1185">Reference proteome</keyword>
<evidence type="ECO:0000313" key="1">
    <source>
        <dbReference type="EMBL" id="MCI71433.1"/>
    </source>
</evidence>
<comment type="caution">
    <text evidence="1">The sequence shown here is derived from an EMBL/GenBank/DDBJ whole genome shotgun (WGS) entry which is preliminary data.</text>
</comment>
<feature type="non-terminal residue" evidence="1">
    <location>
        <position position="1"/>
    </location>
</feature>
<dbReference type="AlphaFoldDB" id="A0A392UD38"/>
<organism evidence="1 2">
    <name type="scientific">Trifolium medium</name>
    <dbReference type="NCBI Taxonomy" id="97028"/>
    <lineage>
        <taxon>Eukaryota</taxon>
        <taxon>Viridiplantae</taxon>
        <taxon>Streptophyta</taxon>
        <taxon>Embryophyta</taxon>
        <taxon>Tracheophyta</taxon>
        <taxon>Spermatophyta</taxon>
        <taxon>Magnoliopsida</taxon>
        <taxon>eudicotyledons</taxon>
        <taxon>Gunneridae</taxon>
        <taxon>Pentapetalae</taxon>
        <taxon>rosids</taxon>
        <taxon>fabids</taxon>
        <taxon>Fabales</taxon>
        <taxon>Fabaceae</taxon>
        <taxon>Papilionoideae</taxon>
        <taxon>50 kb inversion clade</taxon>
        <taxon>NPAAA clade</taxon>
        <taxon>Hologalegina</taxon>
        <taxon>IRL clade</taxon>
        <taxon>Trifolieae</taxon>
        <taxon>Trifolium</taxon>
    </lineage>
</organism>
<evidence type="ECO:0000313" key="2">
    <source>
        <dbReference type="Proteomes" id="UP000265520"/>
    </source>
</evidence>
<accession>A0A392UD38</accession>
<reference evidence="1 2" key="1">
    <citation type="journal article" date="2018" name="Front. Plant Sci.">
        <title>Red Clover (Trifolium pratense) and Zigzag Clover (T. medium) - A Picture of Genomic Similarities and Differences.</title>
        <authorList>
            <person name="Dluhosova J."/>
            <person name="Istvanek J."/>
            <person name="Nedelnik J."/>
            <person name="Repkova J."/>
        </authorList>
    </citation>
    <scope>NUCLEOTIDE SEQUENCE [LARGE SCALE GENOMIC DNA]</scope>
    <source>
        <strain evidence="2">cv. 10/8</strain>
        <tissue evidence="1">Leaf</tissue>
    </source>
</reference>
<dbReference type="Proteomes" id="UP000265520">
    <property type="component" value="Unassembled WGS sequence"/>
</dbReference>
<protein>
    <submittedName>
        <fullName evidence="1">Uncharacterized protein</fullName>
    </submittedName>
</protein>
<name>A0A392UD38_9FABA</name>
<dbReference type="EMBL" id="LXQA010796139">
    <property type="protein sequence ID" value="MCI71433.1"/>
    <property type="molecule type" value="Genomic_DNA"/>
</dbReference>
<sequence length="17" mass="2107">GLDLQQLKHQDDRRKQE</sequence>
<proteinExistence type="predicted"/>